<evidence type="ECO:0000313" key="5">
    <source>
        <dbReference type="EMBL" id="KAL2811086.1"/>
    </source>
</evidence>
<dbReference type="Gene3D" id="3.40.50.300">
    <property type="entry name" value="P-loop containing nucleotide triphosphate hydrolases"/>
    <property type="match status" value="1"/>
</dbReference>
<dbReference type="Proteomes" id="UP001610334">
    <property type="component" value="Unassembled WGS sequence"/>
</dbReference>
<feature type="compositionally biased region" description="Basic and acidic residues" evidence="2">
    <location>
        <begin position="397"/>
        <end position="408"/>
    </location>
</feature>
<evidence type="ECO:0000313" key="6">
    <source>
        <dbReference type="Proteomes" id="UP001610334"/>
    </source>
</evidence>
<dbReference type="EMBL" id="JBFXLT010000062">
    <property type="protein sequence ID" value="KAL2811086.1"/>
    <property type="molecule type" value="Genomic_DNA"/>
</dbReference>
<proteinExistence type="predicted"/>
<reference evidence="5 6" key="1">
    <citation type="submission" date="2024-07" db="EMBL/GenBank/DDBJ databases">
        <title>Section-level genome sequencing and comparative genomics of Aspergillus sections Usti and Cavernicolus.</title>
        <authorList>
            <consortium name="Lawrence Berkeley National Laboratory"/>
            <person name="Nybo J.L."/>
            <person name="Vesth T.C."/>
            <person name="Theobald S."/>
            <person name="Frisvad J.C."/>
            <person name="Larsen T.O."/>
            <person name="Kjaerboelling I."/>
            <person name="Rothschild-Mancinelli K."/>
            <person name="Lyhne E.K."/>
            <person name="Kogle M.E."/>
            <person name="Barry K."/>
            <person name="Clum A."/>
            <person name="Na H."/>
            <person name="Ledsgaard L."/>
            <person name="Lin J."/>
            <person name="Lipzen A."/>
            <person name="Kuo A."/>
            <person name="Riley R."/>
            <person name="Mondo S."/>
            <person name="Labutti K."/>
            <person name="Haridas S."/>
            <person name="Pangalinan J."/>
            <person name="Salamov A.A."/>
            <person name="Simmons B.A."/>
            <person name="Magnuson J.K."/>
            <person name="Chen J."/>
            <person name="Drula E."/>
            <person name="Henrissat B."/>
            <person name="Wiebenga A."/>
            <person name="Lubbers R.J."/>
            <person name="Gomes A.C."/>
            <person name="Makela M.R."/>
            <person name="Stajich J."/>
            <person name="Grigoriev I.V."/>
            <person name="Mortensen U.H."/>
            <person name="De Vries R.P."/>
            <person name="Baker S.E."/>
            <person name="Andersen M.R."/>
        </authorList>
    </citation>
    <scope>NUCLEOTIDE SEQUENCE [LARGE SCALE GENOMIC DNA]</scope>
    <source>
        <strain evidence="5 6">CBS 588.65</strain>
    </source>
</reference>
<keyword evidence="1" id="KW-0175">Coiled coil</keyword>
<keyword evidence="6" id="KW-1185">Reference proteome</keyword>
<dbReference type="InterPro" id="IPR024974">
    <property type="entry name" value="Sde2_N"/>
</dbReference>
<feature type="region of interest" description="Disordered" evidence="2">
    <location>
        <begin position="222"/>
        <end position="291"/>
    </location>
</feature>
<dbReference type="InterPro" id="IPR053822">
    <property type="entry name" value="SDE2-like_dom"/>
</dbReference>
<dbReference type="Pfam" id="PF22782">
    <property type="entry name" value="SDE2"/>
    <property type="match status" value="1"/>
</dbReference>
<feature type="region of interest" description="Disordered" evidence="2">
    <location>
        <begin position="908"/>
        <end position="935"/>
    </location>
</feature>
<dbReference type="SUPFAM" id="SSF52540">
    <property type="entry name" value="P-loop containing nucleoside triphosphate hydrolases"/>
    <property type="match status" value="1"/>
</dbReference>
<feature type="domain" description="SDE2-like" evidence="4">
    <location>
        <begin position="96"/>
        <end position="208"/>
    </location>
</feature>
<comment type="caution">
    <text evidence="5">The sequence shown here is derived from an EMBL/GenBank/DDBJ whole genome shotgun (WGS) entry which is preliminary data.</text>
</comment>
<feature type="region of interest" description="Disordered" evidence="2">
    <location>
        <begin position="379"/>
        <end position="410"/>
    </location>
</feature>
<gene>
    <name evidence="5" type="ORF">BJX63DRAFT_422576</name>
</gene>
<feature type="domain" description="Sde2 ubiquitin" evidence="3">
    <location>
        <begin position="6"/>
        <end position="95"/>
    </location>
</feature>
<feature type="coiled-coil region" evidence="1">
    <location>
        <begin position="156"/>
        <end position="183"/>
    </location>
</feature>
<accession>A0ABR4H6M7</accession>
<dbReference type="InterPro" id="IPR027417">
    <property type="entry name" value="P-loop_NTPase"/>
</dbReference>
<feature type="region of interest" description="Disordered" evidence="2">
    <location>
        <begin position="101"/>
        <end position="134"/>
    </location>
</feature>
<organism evidence="5 6">
    <name type="scientific">Aspergillus granulosus</name>
    <dbReference type="NCBI Taxonomy" id="176169"/>
    <lineage>
        <taxon>Eukaryota</taxon>
        <taxon>Fungi</taxon>
        <taxon>Dikarya</taxon>
        <taxon>Ascomycota</taxon>
        <taxon>Pezizomycotina</taxon>
        <taxon>Eurotiomycetes</taxon>
        <taxon>Eurotiomycetidae</taxon>
        <taxon>Eurotiales</taxon>
        <taxon>Aspergillaceae</taxon>
        <taxon>Aspergillus</taxon>
        <taxon>Aspergillus subgen. Nidulantes</taxon>
    </lineage>
</organism>
<evidence type="ECO:0000259" key="3">
    <source>
        <dbReference type="Pfam" id="PF13019"/>
    </source>
</evidence>
<dbReference type="PANTHER" id="PTHR46434">
    <property type="entry name" value="GENETIC INTERACTOR OF PROHIBITINS 3, MITOCHONDRIAL"/>
    <property type="match status" value="1"/>
</dbReference>
<evidence type="ECO:0000256" key="1">
    <source>
        <dbReference type="SAM" id="Coils"/>
    </source>
</evidence>
<name>A0ABR4H6M7_9EURO</name>
<feature type="compositionally biased region" description="Low complexity" evidence="2">
    <location>
        <begin position="227"/>
        <end position="236"/>
    </location>
</feature>
<evidence type="ECO:0000256" key="2">
    <source>
        <dbReference type="SAM" id="MobiDB-lite"/>
    </source>
</evidence>
<dbReference type="PANTHER" id="PTHR46434:SF1">
    <property type="entry name" value="GENETIC INTERACTOR OF PROHIBITINS 3, MITOCHONDRIAL"/>
    <property type="match status" value="1"/>
</dbReference>
<dbReference type="Pfam" id="PF13019">
    <property type="entry name" value="Sde2_N_Ubi_yeast"/>
    <property type="match status" value="1"/>
</dbReference>
<feature type="compositionally biased region" description="Basic residues" evidence="2">
    <location>
        <begin position="908"/>
        <end position="928"/>
    </location>
</feature>
<feature type="compositionally biased region" description="Acidic residues" evidence="2">
    <location>
        <begin position="273"/>
        <end position="290"/>
    </location>
</feature>
<sequence length="935" mass="103924">MPASQVNVLLSSFPGLSLPSTVSFALPATSTLSDLCEKVSSYIPSSVSLQSLVLTTTSNKQILPSSRTLSELISPNDETTATSTLLPLRLSVPMCGGKGGFGSQLRAAGGRMSSRRKRNQGDDNGSSRNLDGRRLRTVNEAKALAEYLAVKPEMDKKEKEERRRRWQAVVEAAEKRQEELKNGGGKLKIDGQWMEDKDEMNEKAREAVLAAMKEGVWTDNLKDHLLGGSSTSASEGSGHETPSASEESEEEEEMKDAPAGPSQAAAPRRYIGFDDDDEFMSDSEEEEETITDPKVTRVITPRQRIPLPRQQPRRFFPIFSRPGNVSALDFTAPVSRTQPRNQSTQSIIVTESVDTKTPEDIESTLPLCCPGCGAYSQTVEPDEPGYYSKTRKQTRQAQDEAEKEEQSGHGEALAMINEVLEKTGSTTPKPGRAGALLRNATETVGKYLEKSQQPVQICDRCHDLRHHNKGVTVISPTIHSIRAYLDESPHRDNRIYHIIDAADFPMSVVDGIYEELSIQEQRSHNRRATIYKYKHGKKLPTISFIITRSDLLAPTKELADSKMEYIRSVLREKLRIPREEFRMGNVHMISAQRGWWTTKVKEEIRDHGGGLWIVGRANVGKSSFVEACLPKDSKNFEKMVDLVERRQQESQNSYNQSALTSDGLLPPAPKEDLYPVLPVVSSLPGTTVSPIRIPFGRGRGEVIDLPGLDRPDLSQYVLDEDKRDLIMTRRQKPERHTIKPGQSLLLGGGLVRITPVTSDAIVLAACFVPIEAHLTKTEKAIEMQAQSRPYPKTNIVKEGTGELISTAGVFDLKWDVTRSHLPGTLAQAIKDKRVKQIPDLPYRVLSADILIEGCGWIELTAQIRANPAKDGNEPAMAFPQVEVFTPNGKHIAARKPIECWGLLEQKKKHDQRRIGPRGRQSISHRKRILGSQGKL</sequence>
<dbReference type="InterPro" id="IPR050896">
    <property type="entry name" value="Mito_lipid_metab_GTPase"/>
</dbReference>
<protein>
    <submittedName>
        <fullName evidence="5">Telomere stability and silencing-domain-containing protein</fullName>
    </submittedName>
</protein>
<evidence type="ECO:0000259" key="4">
    <source>
        <dbReference type="Pfam" id="PF22782"/>
    </source>
</evidence>